<dbReference type="OrthoDB" id="9766361at2"/>
<name>D6SV46_9BACT</name>
<keyword evidence="3" id="KW-1185">Reference proteome</keyword>
<dbReference type="RefSeq" id="WP_008871884.1">
    <property type="nucleotide sequence ID" value="NZ_ACJN02000005.1"/>
</dbReference>
<proteinExistence type="predicted"/>
<dbReference type="eggNOG" id="COG4932">
    <property type="taxonomic scope" value="Bacteria"/>
</dbReference>
<dbReference type="SUPFAM" id="SSF50494">
    <property type="entry name" value="Trypsin-like serine proteases"/>
    <property type="match status" value="1"/>
</dbReference>
<comment type="caution">
    <text evidence="2">The sequence shown here is derived from an EMBL/GenBank/DDBJ whole genome shotgun (WGS) entry which is preliminary data.</text>
</comment>
<evidence type="ECO:0008006" key="4">
    <source>
        <dbReference type="Google" id="ProtNLM"/>
    </source>
</evidence>
<dbReference type="Pfam" id="PF03382">
    <property type="entry name" value="DUF285"/>
    <property type="match status" value="1"/>
</dbReference>
<accession>D6SV46</accession>
<dbReference type="InterPro" id="IPR009003">
    <property type="entry name" value="Peptidase_S1_PA"/>
</dbReference>
<feature type="compositionally biased region" description="Acidic residues" evidence="1">
    <location>
        <begin position="1755"/>
        <end position="1764"/>
    </location>
</feature>
<organism evidence="2 3">
    <name type="scientific">Desulfonatronospira thiodismutans ASO3-1</name>
    <dbReference type="NCBI Taxonomy" id="555779"/>
    <lineage>
        <taxon>Bacteria</taxon>
        <taxon>Pseudomonadati</taxon>
        <taxon>Thermodesulfobacteriota</taxon>
        <taxon>Desulfovibrionia</taxon>
        <taxon>Desulfovibrionales</taxon>
        <taxon>Desulfonatronovibrionaceae</taxon>
        <taxon>Desulfonatronospira</taxon>
    </lineage>
</organism>
<sequence>MSSDGTNYPGGTRDEARFIELTQEKSFAFHLSPQEYHYYQFDADQSAMEIHVTKGDVSVELQDEDGNTLANGDQGIRYGGLEEGRSYYIQVENEAGSWWWQDKTEYHLDITPLDFLPADDPDEAVDLVPEEDREAALQPGDGSHYYQFELDEARAVDIEATGSVSLTLKDSQGEKLQEGEDFLQKDSLDAGEYKVVVEHQDSRWWWQDKTEYSLGLNTAEAGRPDEPGRDPDAARVIDIWEAVSEEGKSFQEEVPAGEDHFYKFELDVDAEVGLEATGNVSLDLLREGDEGDSLQTVKADKNSIQTELDPGEYYVQVSNETGEWWWQEDAEYELDFEVSKIAELEPDLTTRVSGFDTTNESGYDEYFEPPIHKNPTSVTIAEDSHTAGSTLVGVEGIYLVGFGDADEHWDLTDLAEFSGIDTMDLQNASKLTLSGDQYKEISEALNGEESEVTVEGADKDVEIWQGDVDTLILDDQVQERSIEVGSVIHNKMELTSSDLDSLELSMHGAAISKVATNNELQDLRINSTYDDPEYGGGNTLFDPDRIDLADAANVSIEGSRDVHLGSIRGNLTLADQTTVDAAELDSRLFLYVEAASGADNLVTTGSQTGDNHIRAYLDKAASGASYSFTGGTGEDYIRIYEAGNSQSRAELDISSAGGDDNSIYLYDVYAQGSISGFQSINAAKGDVDLTRMDIQGLEVIRIGSADLFTFIDSTMHLTASQVQDFGDDVEYSRSHEGGKLSLLVQQDADLSNAHSSLAQVLNQVDFQGNDVSLQISSDQADSLAVKGTTKDSELVIHAKDIGQHQSRDMTLNLDMNGADLSFEFGTLLNQTLNLTQESSLQNIATLRVNSDTYSGILSVHPDTILDVDSFMVKEDGVLELSADQANGEDISGQGTLQVNNYNGTQDFSQVGTRQVRVNSDTGFTGAELELLETERIHFRFRDEAGFDSISAGNAEFIQFSFAVGTNEVTVLDAEKLEFLHINLSRRNEVLFKGFGDEDTDLSSLEEVTVWWGSENASVELDFVASSDGGANNLDTFDFQLLHEDTQVFLRFTEQDMDFNDIVVKLSSYGQEITLNDKAANSFSGKLSLKGYEGQEYNVQLGKGGVNQLGLSEEGRFTIAYEEGDIVISGFKTDEGSDRLDFTALAKSWAWDSVDNILTSSDGEWELDFGDDGDTDAQVDIVNKDGEGFGKVVLDGVDPDHLEMGNFESFSTVTEDELRDAVADGSYAVEHNGVEYTFEDSEYNIDTSQVMDMSGLFYGSDFNKDIGYWDVSSVANMFGMFESAEFNQDIGDWDVSSVEDMGWMLYNAKLFEQDLSAWQVPGIAEKPRDFATGSPLEGRDEWHPNWGGIEKLTVTIDSLSTAGEAGSSVHVNVTVEHTGNAGQVEFTVTQDTTGVTERVDLNHSVPAEEEVSWTLEDTLAFDPGAVELEVSVEEDGETVSEVKTFGLYEDEEDRDFEWQWSDPDKSPFDMIGHVVADHDGYDEGWYGTGTGFLISPMHIMTNAHVITDDEDWASDLSELNAVDFFLGRNGGNLFDEQDGNEYAGEHAYLQKDEWGKAWPDTDMAIVTLDREVEGVEHFDWFWNAGQETDRDVTGDSVTISGYPSENIEQGEDDRGNNIYFQWNAQGTATDYLPGYDEYGQESGGLEFSQDMSFAGGASGSPVIRETVNGDYQFVGAYTGSIGADPVAATLDSTAFDWALTVVQGDGYLTDQEYVYGGLDPEDMGPDKLLPGTDTAVARSSEGGESVGIKVQGVPQDELDDYSGLA</sequence>
<evidence type="ECO:0000313" key="2">
    <source>
        <dbReference type="EMBL" id="EFI32802.1"/>
    </source>
</evidence>
<dbReference type="Gene3D" id="2.60.120.380">
    <property type="match status" value="1"/>
</dbReference>
<protein>
    <recommendedName>
        <fullName evidence="4">Serine protease</fullName>
    </recommendedName>
</protein>
<dbReference type="EMBL" id="ACJN02000005">
    <property type="protein sequence ID" value="EFI32802.1"/>
    <property type="molecule type" value="Genomic_DNA"/>
</dbReference>
<dbReference type="eggNOG" id="COG4886">
    <property type="taxonomic scope" value="Bacteria"/>
</dbReference>
<reference evidence="2" key="1">
    <citation type="submission" date="2010-05" db="EMBL/GenBank/DDBJ databases">
        <title>The draft genome of Desulfonatronospira thiodismutans ASO3-1.</title>
        <authorList>
            <consortium name="US DOE Joint Genome Institute (JGI-PGF)"/>
            <person name="Lucas S."/>
            <person name="Copeland A."/>
            <person name="Lapidus A."/>
            <person name="Cheng J.-F."/>
            <person name="Bruce D."/>
            <person name="Goodwin L."/>
            <person name="Pitluck S."/>
            <person name="Chertkov O."/>
            <person name="Brettin T."/>
            <person name="Detter J.C."/>
            <person name="Han C."/>
            <person name="Land M.L."/>
            <person name="Hauser L."/>
            <person name="Kyrpides N."/>
            <person name="Mikhailova N."/>
            <person name="Muyzer G."/>
            <person name="Woyke T."/>
        </authorList>
    </citation>
    <scope>NUCLEOTIDE SEQUENCE [LARGE SCALE GENOMIC DNA]</scope>
    <source>
        <strain evidence="2">ASO3-1</strain>
    </source>
</reference>
<dbReference type="Gene3D" id="2.40.10.10">
    <property type="entry name" value="Trypsin-like serine proteases"/>
    <property type="match status" value="2"/>
</dbReference>
<dbReference type="InterPro" id="IPR043504">
    <property type="entry name" value="Peptidase_S1_PA_chymotrypsin"/>
</dbReference>
<dbReference type="Proteomes" id="UP000005496">
    <property type="component" value="Unassembled WGS sequence"/>
</dbReference>
<dbReference type="InterPro" id="IPR005046">
    <property type="entry name" value="DUF285"/>
</dbReference>
<evidence type="ECO:0000313" key="3">
    <source>
        <dbReference type="Proteomes" id="UP000005496"/>
    </source>
</evidence>
<gene>
    <name evidence="2" type="ORF">Dthio_PD0100</name>
</gene>
<feature type="region of interest" description="Disordered" evidence="1">
    <location>
        <begin position="1735"/>
        <end position="1764"/>
    </location>
</feature>
<dbReference type="Pfam" id="PF13365">
    <property type="entry name" value="Trypsin_2"/>
    <property type="match status" value="1"/>
</dbReference>
<evidence type="ECO:0000256" key="1">
    <source>
        <dbReference type="SAM" id="MobiDB-lite"/>
    </source>
</evidence>